<evidence type="ECO:0000256" key="3">
    <source>
        <dbReference type="ARBA" id="ARBA00022692"/>
    </source>
</evidence>
<dbReference type="PANTHER" id="PTHR10165">
    <property type="entry name" value="LIPID PHOSPHATE PHOSPHATASE"/>
    <property type="match status" value="1"/>
</dbReference>
<feature type="transmembrane region" description="Helical" evidence="7">
    <location>
        <begin position="154"/>
        <end position="177"/>
    </location>
</feature>
<protein>
    <submittedName>
        <fullName evidence="9">Phosphatidic acid phosphatase type 2/haloperoxidase</fullName>
    </submittedName>
</protein>
<dbReference type="GO" id="GO:0008195">
    <property type="term" value="F:phosphatidate phosphatase activity"/>
    <property type="evidence" value="ECO:0007669"/>
    <property type="project" value="TreeGrafter"/>
</dbReference>
<dbReference type="SMART" id="SM00014">
    <property type="entry name" value="acidPPc"/>
    <property type="match status" value="1"/>
</dbReference>
<keyword evidence="3 7" id="KW-0812">Transmembrane</keyword>
<feature type="compositionally biased region" description="Low complexity" evidence="6">
    <location>
        <begin position="1"/>
        <end position="18"/>
    </location>
</feature>
<proteinExistence type="inferred from homology"/>
<evidence type="ECO:0000256" key="6">
    <source>
        <dbReference type="SAM" id="MobiDB-lite"/>
    </source>
</evidence>
<accession>A0AAN7ADN1</accession>
<dbReference type="Pfam" id="PF01569">
    <property type="entry name" value="PAP2"/>
    <property type="match status" value="1"/>
</dbReference>
<feature type="transmembrane region" description="Helical" evidence="7">
    <location>
        <begin position="70"/>
        <end position="91"/>
    </location>
</feature>
<evidence type="ECO:0000313" key="9">
    <source>
        <dbReference type="EMBL" id="KAK4184671.1"/>
    </source>
</evidence>
<dbReference type="Proteomes" id="UP001302126">
    <property type="component" value="Unassembled WGS sequence"/>
</dbReference>
<gene>
    <name evidence="9" type="ORF">QBC35DRAFT_505478</name>
</gene>
<evidence type="ECO:0000256" key="5">
    <source>
        <dbReference type="ARBA" id="ARBA00023136"/>
    </source>
</evidence>
<keyword evidence="5 7" id="KW-0472">Membrane</keyword>
<keyword evidence="10" id="KW-1185">Reference proteome</keyword>
<feature type="transmembrane region" description="Helical" evidence="7">
    <location>
        <begin position="121"/>
        <end position="142"/>
    </location>
</feature>
<sequence length="425" mass="45496">MASAATTTTTTGHTGSGSRFSDRFFPRRKPVATGPATTTGNGHGIGNSHHNKHAGAYPQRRPTFGQWLKATWLDLVTMACLGAIGLGVYYARPAPTRSFPVIFADGEIVEPENGYPLRKEIIPIWLAAFLASIIPIFIILVMQVRIRSFWDANNAILGLLYSLICAAVFQVFVKWLIGGLRPHFLAVCKPDLSLASNAPGVKGAGYNGAGFTGIYYTRQICTGDDDEINDALESMPSGHTTAAFAGFIYLALYLNGRLKVFSNYHPAVWKLVAVYAPVLGACLIGGALTIDEFHHWYDVFAGAVIGTVMAFSAYRMTFASIWDWRWNHVPLSRVDGFHFDHGLRGSLGGGVFTRRAGWGSHGMGSTGSEKGVLGGHHDGPANAHGHHNGTGTGVMGGGYNNGYDQGVGGVPAAHHGGHLRGDQMV</sequence>
<reference evidence="9" key="2">
    <citation type="submission" date="2023-05" db="EMBL/GenBank/DDBJ databases">
        <authorList>
            <consortium name="Lawrence Berkeley National Laboratory"/>
            <person name="Steindorff A."/>
            <person name="Hensen N."/>
            <person name="Bonometti L."/>
            <person name="Westerberg I."/>
            <person name="Brannstrom I.O."/>
            <person name="Guillou S."/>
            <person name="Cros-Aarteil S."/>
            <person name="Calhoun S."/>
            <person name="Haridas S."/>
            <person name="Kuo A."/>
            <person name="Mondo S."/>
            <person name="Pangilinan J."/>
            <person name="Riley R."/>
            <person name="Labutti K."/>
            <person name="Andreopoulos B."/>
            <person name="Lipzen A."/>
            <person name="Chen C."/>
            <person name="Yanf M."/>
            <person name="Daum C."/>
            <person name="Ng V."/>
            <person name="Clum A."/>
            <person name="Ohm R."/>
            <person name="Martin F."/>
            <person name="Silar P."/>
            <person name="Natvig D."/>
            <person name="Lalanne C."/>
            <person name="Gautier V."/>
            <person name="Ament-Velasquez S.L."/>
            <person name="Kruys A."/>
            <person name="Hutchinson M.I."/>
            <person name="Powell A.J."/>
            <person name="Barry K."/>
            <person name="Miller A.N."/>
            <person name="Grigoriev I.V."/>
            <person name="Debuchy R."/>
            <person name="Gladieux P."/>
            <person name="Thoren M.H."/>
            <person name="Johannesson H."/>
        </authorList>
    </citation>
    <scope>NUCLEOTIDE SEQUENCE</scope>
    <source>
        <strain evidence="9">PSN309</strain>
    </source>
</reference>
<keyword evidence="4 7" id="KW-1133">Transmembrane helix</keyword>
<evidence type="ECO:0000256" key="4">
    <source>
        <dbReference type="ARBA" id="ARBA00022989"/>
    </source>
</evidence>
<dbReference type="GO" id="GO:0016020">
    <property type="term" value="C:membrane"/>
    <property type="evidence" value="ECO:0007669"/>
    <property type="project" value="UniProtKB-SubCell"/>
</dbReference>
<dbReference type="GO" id="GO:0006644">
    <property type="term" value="P:phospholipid metabolic process"/>
    <property type="evidence" value="ECO:0007669"/>
    <property type="project" value="InterPro"/>
</dbReference>
<dbReference type="PANTHER" id="PTHR10165:SF84">
    <property type="entry name" value="PHOSPHATIDIC ACID PHOSPHATASE BETA"/>
    <property type="match status" value="1"/>
</dbReference>
<dbReference type="FunFam" id="1.20.144.10:FF:000035">
    <property type="entry name" value="Putative Lipid phosphate phosphatase 1"/>
    <property type="match status" value="1"/>
</dbReference>
<dbReference type="GO" id="GO:0046839">
    <property type="term" value="P:phospholipid dephosphorylation"/>
    <property type="evidence" value="ECO:0007669"/>
    <property type="project" value="TreeGrafter"/>
</dbReference>
<dbReference type="EMBL" id="MU864479">
    <property type="protein sequence ID" value="KAK4184671.1"/>
    <property type="molecule type" value="Genomic_DNA"/>
</dbReference>
<dbReference type="Gene3D" id="1.20.144.10">
    <property type="entry name" value="Phosphatidic acid phosphatase type 2/haloperoxidase"/>
    <property type="match status" value="1"/>
</dbReference>
<comment type="subcellular location">
    <subcellularLocation>
        <location evidence="1">Membrane</location>
        <topology evidence="1">Multi-pass membrane protein</topology>
    </subcellularLocation>
</comment>
<reference evidence="9" key="1">
    <citation type="journal article" date="2023" name="Mol. Phylogenet. Evol.">
        <title>Genome-scale phylogeny and comparative genomics of the fungal order Sordariales.</title>
        <authorList>
            <person name="Hensen N."/>
            <person name="Bonometti L."/>
            <person name="Westerberg I."/>
            <person name="Brannstrom I.O."/>
            <person name="Guillou S."/>
            <person name="Cros-Aarteil S."/>
            <person name="Calhoun S."/>
            <person name="Haridas S."/>
            <person name="Kuo A."/>
            <person name="Mondo S."/>
            <person name="Pangilinan J."/>
            <person name="Riley R."/>
            <person name="LaButti K."/>
            <person name="Andreopoulos B."/>
            <person name="Lipzen A."/>
            <person name="Chen C."/>
            <person name="Yan M."/>
            <person name="Daum C."/>
            <person name="Ng V."/>
            <person name="Clum A."/>
            <person name="Steindorff A."/>
            <person name="Ohm R.A."/>
            <person name="Martin F."/>
            <person name="Silar P."/>
            <person name="Natvig D.O."/>
            <person name="Lalanne C."/>
            <person name="Gautier V."/>
            <person name="Ament-Velasquez S.L."/>
            <person name="Kruys A."/>
            <person name="Hutchinson M.I."/>
            <person name="Powell A.J."/>
            <person name="Barry K."/>
            <person name="Miller A.N."/>
            <person name="Grigoriev I.V."/>
            <person name="Debuchy R."/>
            <person name="Gladieux P."/>
            <person name="Hiltunen Thoren M."/>
            <person name="Johannesson H."/>
        </authorList>
    </citation>
    <scope>NUCLEOTIDE SEQUENCE</scope>
    <source>
        <strain evidence="9">PSN309</strain>
    </source>
</reference>
<feature type="transmembrane region" description="Helical" evidence="7">
    <location>
        <begin position="237"/>
        <end position="255"/>
    </location>
</feature>
<dbReference type="InterPro" id="IPR043216">
    <property type="entry name" value="PAP-like"/>
</dbReference>
<dbReference type="SUPFAM" id="SSF48317">
    <property type="entry name" value="Acid phosphatase/Vanadium-dependent haloperoxidase"/>
    <property type="match status" value="1"/>
</dbReference>
<comment type="similarity">
    <text evidence="2">Belongs to the PA-phosphatase related phosphoesterase family.</text>
</comment>
<feature type="transmembrane region" description="Helical" evidence="7">
    <location>
        <begin position="267"/>
        <end position="290"/>
    </location>
</feature>
<name>A0AAN7ADN1_9PEZI</name>
<dbReference type="CDD" id="cd03390">
    <property type="entry name" value="PAP2_containing_1_like"/>
    <property type="match status" value="1"/>
</dbReference>
<feature type="region of interest" description="Disordered" evidence="6">
    <location>
        <begin position="1"/>
        <end position="57"/>
    </location>
</feature>
<evidence type="ECO:0000256" key="7">
    <source>
        <dbReference type="SAM" id="Phobius"/>
    </source>
</evidence>
<evidence type="ECO:0000256" key="1">
    <source>
        <dbReference type="ARBA" id="ARBA00004141"/>
    </source>
</evidence>
<evidence type="ECO:0000259" key="8">
    <source>
        <dbReference type="SMART" id="SM00014"/>
    </source>
</evidence>
<dbReference type="InterPro" id="IPR000326">
    <property type="entry name" value="PAP2/HPO"/>
</dbReference>
<evidence type="ECO:0000256" key="2">
    <source>
        <dbReference type="ARBA" id="ARBA00008816"/>
    </source>
</evidence>
<feature type="transmembrane region" description="Helical" evidence="7">
    <location>
        <begin position="296"/>
        <end position="314"/>
    </location>
</feature>
<comment type="caution">
    <text evidence="9">The sequence shown here is derived from an EMBL/GenBank/DDBJ whole genome shotgun (WGS) entry which is preliminary data.</text>
</comment>
<organism evidence="9 10">
    <name type="scientific">Podospora australis</name>
    <dbReference type="NCBI Taxonomy" id="1536484"/>
    <lineage>
        <taxon>Eukaryota</taxon>
        <taxon>Fungi</taxon>
        <taxon>Dikarya</taxon>
        <taxon>Ascomycota</taxon>
        <taxon>Pezizomycotina</taxon>
        <taxon>Sordariomycetes</taxon>
        <taxon>Sordariomycetidae</taxon>
        <taxon>Sordariales</taxon>
        <taxon>Podosporaceae</taxon>
        <taxon>Podospora</taxon>
    </lineage>
</organism>
<feature type="domain" description="Phosphatidic acid phosphatase type 2/haloperoxidase" evidence="8">
    <location>
        <begin position="157"/>
        <end position="314"/>
    </location>
</feature>
<evidence type="ECO:0000313" key="10">
    <source>
        <dbReference type="Proteomes" id="UP001302126"/>
    </source>
</evidence>
<dbReference type="AlphaFoldDB" id="A0AAN7ADN1"/>
<dbReference type="InterPro" id="IPR036938">
    <property type="entry name" value="PAP2/HPO_sf"/>
</dbReference>